<keyword evidence="4" id="KW-1185">Reference proteome</keyword>
<name>A0ABR2WPZ1_9FUNG</name>
<dbReference type="Gene3D" id="2.120.10.30">
    <property type="entry name" value="TolB, C-terminal domain"/>
    <property type="match status" value="1"/>
</dbReference>
<sequence>MRGLNSLWISLAITASAVVAQSNSNSKVVEIGPDYNVLSEPFSREVDEPFSKTKSGSKTFENIGEAAFIVYNKRFYDIIGTQPNLTVVAEKDFSFAHEAGIYVEKTNEIMFTSNRLGDTSGTDQYADVYKMSVDTFEVTKISPSIDINLANGGTFYDGKAIIVGQGKGSLGAAIYSVDPVTYETKVILNNFFGLKFNSLNDVAVSRKDGSFWFTDPSYGFEQKFRQQPQLGDFVYRWDPKTGDVRLVADGFVKPNGFQFSPDENIAYVSDTGFTTGVGQTDVKRPHTVYAFDVSRKSGGSVFLTNRRVFALSDTGIPDGIKLDIKGNLYIGSGDGVNVYAPDGTLLGKINTIKCANLVFAKDDLFILSENKIYHTKLNTQGVMLN</sequence>
<feature type="signal peptide" evidence="1">
    <location>
        <begin position="1"/>
        <end position="20"/>
    </location>
</feature>
<dbReference type="EMBL" id="JASJQH010000621">
    <property type="protein sequence ID" value="KAK9763511.1"/>
    <property type="molecule type" value="Genomic_DNA"/>
</dbReference>
<dbReference type="Pfam" id="PF08450">
    <property type="entry name" value="SGL"/>
    <property type="match status" value="1"/>
</dbReference>
<keyword evidence="1" id="KW-0732">Signal</keyword>
<evidence type="ECO:0000256" key="1">
    <source>
        <dbReference type="SAM" id="SignalP"/>
    </source>
</evidence>
<gene>
    <name evidence="3" type="ORF">K7432_009735</name>
</gene>
<evidence type="ECO:0000313" key="4">
    <source>
        <dbReference type="Proteomes" id="UP001479436"/>
    </source>
</evidence>
<organism evidence="3 4">
    <name type="scientific">Basidiobolus ranarum</name>
    <dbReference type="NCBI Taxonomy" id="34480"/>
    <lineage>
        <taxon>Eukaryota</taxon>
        <taxon>Fungi</taxon>
        <taxon>Fungi incertae sedis</taxon>
        <taxon>Zoopagomycota</taxon>
        <taxon>Entomophthoromycotina</taxon>
        <taxon>Basidiobolomycetes</taxon>
        <taxon>Basidiobolales</taxon>
        <taxon>Basidiobolaceae</taxon>
        <taxon>Basidiobolus</taxon>
    </lineage>
</organism>
<comment type="caution">
    <text evidence="3">The sequence shown here is derived from an EMBL/GenBank/DDBJ whole genome shotgun (WGS) entry which is preliminary data.</text>
</comment>
<reference evidence="3 4" key="1">
    <citation type="submission" date="2023-04" db="EMBL/GenBank/DDBJ databases">
        <title>Genome of Basidiobolus ranarum AG-B5.</title>
        <authorList>
            <person name="Stajich J.E."/>
            <person name="Carter-House D."/>
            <person name="Gryganskyi A."/>
        </authorList>
    </citation>
    <scope>NUCLEOTIDE SEQUENCE [LARGE SCALE GENOMIC DNA]</scope>
    <source>
        <strain evidence="3 4">AG-B5</strain>
    </source>
</reference>
<dbReference type="Proteomes" id="UP001479436">
    <property type="component" value="Unassembled WGS sequence"/>
</dbReference>
<feature type="chain" id="PRO_5046812730" description="SMP-30/Gluconolactonase/LRE-like region domain-containing protein" evidence="1">
    <location>
        <begin position="21"/>
        <end position="385"/>
    </location>
</feature>
<protein>
    <recommendedName>
        <fullName evidence="2">SMP-30/Gluconolactonase/LRE-like region domain-containing protein</fullName>
    </recommendedName>
</protein>
<dbReference type="PANTHER" id="PTHR47064:SF2">
    <property type="entry name" value="SMP-30_GLUCONOLACTONASE_LRE-LIKE REGION DOMAIN-CONTAINING PROTEIN-RELATED"/>
    <property type="match status" value="1"/>
</dbReference>
<dbReference type="PANTHER" id="PTHR47064">
    <property type="entry name" value="PUTATIVE (AFU_ORTHOLOGUE AFUA_1G08990)-RELATED"/>
    <property type="match status" value="1"/>
</dbReference>
<evidence type="ECO:0000259" key="2">
    <source>
        <dbReference type="Pfam" id="PF08450"/>
    </source>
</evidence>
<dbReference type="SUPFAM" id="SSF63829">
    <property type="entry name" value="Calcium-dependent phosphotriesterase"/>
    <property type="match status" value="1"/>
</dbReference>
<dbReference type="InterPro" id="IPR011042">
    <property type="entry name" value="6-blade_b-propeller_TolB-like"/>
</dbReference>
<accession>A0ABR2WPZ1</accession>
<proteinExistence type="predicted"/>
<dbReference type="InterPro" id="IPR013658">
    <property type="entry name" value="SGL"/>
</dbReference>
<dbReference type="InterPro" id="IPR052988">
    <property type="entry name" value="Oryzine_lactonohydrolase"/>
</dbReference>
<feature type="domain" description="SMP-30/Gluconolactonase/LRE-like region" evidence="2">
    <location>
        <begin position="127"/>
        <end position="368"/>
    </location>
</feature>
<evidence type="ECO:0000313" key="3">
    <source>
        <dbReference type="EMBL" id="KAK9763511.1"/>
    </source>
</evidence>